<sequence>MRSQSRPLTLELHACELDDDQDDPMIRRAAEQCARWRHIIMHNLDGRSLPGLVGYGRSFPLLETLEISYFGDRDPGLQIFNSAPRLRSLKTTRLPSVEDLDSFAPCDQITELEVSCGFEFNVYEKLGNRFPNLKTMVYADVDHSNIPEPDEIPLRTLPYLTTLEFRLSDDNQISHERNLLEMIITNLTLPSLSTLTIINKVEVVSWIYKGIWPHQTFSDLFQCSGCSLTALHLEFVPLSDKDLIAFLRLNPLLVELRLKEIYRKGYDFSRVEPRFQFPDIITPRFLTALHSYNHGLALSSPLVPKLESLDFTVDRDLFDDELFWKMVVSRWIPETEYTLTIGVNCLRSVSIFVLGGKLQKDVEERLRHLEQAGLKVSVRILT</sequence>
<dbReference type="SUPFAM" id="SSF52047">
    <property type="entry name" value="RNI-like"/>
    <property type="match status" value="1"/>
</dbReference>
<gene>
    <name evidence="1" type="ORF">D9758_006586</name>
</gene>
<comment type="caution">
    <text evidence="1">The sequence shown here is derived from an EMBL/GenBank/DDBJ whole genome shotgun (WGS) entry which is preliminary data.</text>
</comment>
<protein>
    <submittedName>
        <fullName evidence="1">Uncharacterized protein</fullName>
    </submittedName>
</protein>
<dbReference type="OrthoDB" id="2859538at2759"/>
<dbReference type="AlphaFoldDB" id="A0A8H5GJL9"/>
<evidence type="ECO:0000313" key="1">
    <source>
        <dbReference type="EMBL" id="KAF5365936.1"/>
    </source>
</evidence>
<keyword evidence="2" id="KW-1185">Reference proteome</keyword>
<proteinExistence type="predicted"/>
<dbReference type="Proteomes" id="UP000559256">
    <property type="component" value="Unassembled WGS sequence"/>
</dbReference>
<dbReference type="Gene3D" id="3.80.10.10">
    <property type="entry name" value="Ribonuclease Inhibitor"/>
    <property type="match status" value="1"/>
</dbReference>
<name>A0A8H5GJL9_9AGAR</name>
<evidence type="ECO:0000313" key="2">
    <source>
        <dbReference type="Proteomes" id="UP000559256"/>
    </source>
</evidence>
<dbReference type="EMBL" id="JAACJM010000025">
    <property type="protein sequence ID" value="KAF5365936.1"/>
    <property type="molecule type" value="Genomic_DNA"/>
</dbReference>
<organism evidence="1 2">
    <name type="scientific">Tetrapyrgos nigripes</name>
    <dbReference type="NCBI Taxonomy" id="182062"/>
    <lineage>
        <taxon>Eukaryota</taxon>
        <taxon>Fungi</taxon>
        <taxon>Dikarya</taxon>
        <taxon>Basidiomycota</taxon>
        <taxon>Agaricomycotina</taxon>
        <taxon>Agaricomycetes</taxon>
        <taxon>Agaricomycetidae</taxon>
        <taxon>Agaricales</taxon>
        <taxon>Marasmiineae</taxon>
        <taxon>Marasmiaceae</taxon>
        <taxon>Tetrapyrgos</taxon>
    </lineage>
</organism>
<reference evidence="1 2" key="1">
    <citation type="journal article" date="2020" name="ISME J.">
        <title>Uncovering the hidden diversity of litter-decomposition mechanisms in mushroom-forming fungi.</title>
        <authorList>
            <person name="Floudas D."/>
            <person name="Bentzer J."/>
            <person name="Ahren D."/>
            <person name="Johansson T."/>
            <person name="Persson P."/>
            <person name="Tunlid A."/>
        </authorList>
    </citation>
    <scope>NUCLEOTIDE SEQUENCE [LARGE SCALE GENOMIC DNA]</scope>
    <source>
        <strain evidence="1 2">CBS 291.85</strain>
    </source>
</reference>
<dbReference type="InterPro" id="IPR032675">
    <property type="entry name" value="LRR_dom_sf"/>
</dbReference>
<accession>A0A8H5GJL9</accession>